<dbReference type="EMBL" id="JAUSVO010000002">
    <property type="protein sequence ID" value="MDQ0437161.1"/>
    <property type="molecule type" value="Genomic_DNA"/>
</dbReference>
<evidence type="ECO:0000256" key="7">
    <source>
        <dbReference type="SAM" id="MobiDB-lite"/>
    </source>
</evidence>
<dbReference type="RefSeq" id="WP_266348093.1">
    <property type="nucleotide sequence ID" value="NZ_JAPKNG010000002.1"/>
</dbReference>
<evidence type="ECO:0000256" key="5">
    <source>
        <dbReference type="ARBA" id="ARBA00023237"/>
    </source>
</evidence>
<gene>
    <name evidence="9" type="ORF">QO014_001546</name>
</gene>
<name>A0ABU0H4D1_9HYPH</name>
<feature type="signal peptide" evidence="8">
    <location>
        <begin position="1"/>
        <end position="17"/>
    </location>
</feature>
<evidence type="ECO:0000256" key="3">
    <source>
        <dbReference type="ARBA" id="ARBA00023136"/>
    </source>
</evidence>
<keyword evidence="5" id="KW-0998">Cell outer membrane</keyword>
<keyword evidence="2 8" id="KW-0732">Signal</keyword>
<proteinExistence type="predicted"/>
<dbReference type="Pfam" id="PF13627">
    <property type="entry name" value="LptM_cons"/>
    <property type="match status" value="1"/>
</dbReference>
<sequence length="65" mass="6813">MAASTRIVLFLAALTLAGCGVKGPLEPPPSGAQATSAAEAQKRGEKVDTSVPLRPDRKLWIDKLI</sequence>
<dbReference type="NCBIfam" id="NF047847">
    <property type="entry name" value="SS_mature_LptM"/>
    <property type="match status" value="1"/>
</dbReference>
<evidence type="ECO:0000256" key="1">
    <source>
        <dbReference type="ARBA" id="ARBA00004459"/>
    </source>
</evidence>
<evidence type="ECO:0000256" key="2">
    <source>
        <dbReference type="ARBA" id="ARBA00022729"/>
    </source>
</evidence>
<keyword evidence="3" id="KW-0472">Membrane</keyword>
<keyword evidence="10" id="KW-1185">Reference proteome</keyword>
<feature type="compositionally biased region" description="Basic and acidic residues" evidence="7">
    <location>
        <begin position="40"/>
        <end position="49"/>
    </location>
</feature>
<organism evidence="9 10">
    <name type="scientific">Kaistia dalseonensis</name>
    <dbReference type="NCBI Taxonomy" id="410840"/>
    <lineage>
        <taxon>Bacteria</taxon>
        <taxon>Pseudomonadati</taxon>
        <taxon>Pseudomonadota</taxon>
        <taxon>Alphaproteobacteria</taxon>
        <taxon>Hyphomicrobiales</taxon>
        <taxon>Kaistiaceae</taxon>
        <taxon>Kaistia</taxon>
    </lineage>
</organism>
<comment type="caution">
    <text evidence="9">The sequence shown here is derived from an EMBL/GenBank/DDBJ whole genome shotgun (WGS) entry which is preliminary data.</text>
</comment>
<dbReference type="InterPro" id="IPR032831">
    <property type="entry name" value="LptM_cons"/>
</dbReference>
<feature type="region of interest" description="Disordered" evidence="7">
    <location>
        <begin position="22"/>
        <end position="49"/>
    </location>
</feature>
<dbReference type="Proteomes" id="UP001241603">
    <property type="component" value="Unassembled WGS sequence"/>
</dbReference>
<evidence type="ECO:0000256" key="4">
    <source>
        <dbReference type="ARBA" id="ARBA00023139"/>
    </source>
</evidence>
<evidence type="ECO:0000256" key="6">
    <source>
        <dbReference type="ARBA" id="ARBA00023288"/>
    </source>
</evidence>
<evidence type="ECO:0000256" key="8">
    <source>
        <dbReference type="SAM" id="SignalP"/>
    </source>
</evidence>
<keyword evidence="6 9" id="KW-0449">Lipoprotein</keyword>
<accession>A0ABU0H4D1</accession>
<protein>
    <submittedName>
        <fullName evidence="9">Small lipoprotein YifL</fullName>
    </submittedName>
</protein>
<evidence type="ECO:0000313" key="10">
    <source>
        <dbReference type="Proteomes" id="UP001241603"/>
    </source>
</evidence>
<feature type="chain" id="PRO_5046077866" evidence="8">
    <location>
        <begin position="18"/>
        <end position="65"/>
    </location>
</feature>
<comment type="subcellular location">
    <subcellularLocation>
        <location evidence="1">Cell outer membrane</location>
        <topology evidence="1">Lipid-anchor</topology>
    </subcellularLocation>
</comment>
<evidence type="ECO:0000313" key="9">
    <source>
        <dbReference type="EMBL" id="MDQ0437161.1"/>
    </source>
</evidence>
<keyword evidence="4" id="KW-0564">Palmitate</keyword>
<reference evidence="9 10" key="1">
    <citation type="submission" date="2023-07" db="EMBL/GenBank/DDBJ databases">
        <title>Genomic Encyclopedia of Type Strains, Phase IV (KMG-IV): sequencing the most valuable type-strain genomes for metagenomic binning, comparative biology and taxonomic classification.</title>
        <authorList>
            <person name="Goeker M."/>
        </authorList>
    </citation>
    <scope>NUCLEOTIDE SEQUENCE [LARGE SCALE GENOMIC DNA]</scope>
    <source>
        <strain evidence="9 10">B6-8</strain>
    </source>
</reference>
<dbReference type="PROSITE" id="PS51257">
    <property type="entry name" value="PROKAR_LIPOPROTEIN"/>
    <property type="match status" value="1"/>
</dbReference>